<feature type="transmembrane region" description="Helical" evidence="5">
    <location>
        <begin position="199"/>
        <end position="217"/>
    </location>
</feature>
<feature type="transmembrane region" description="Helical" evidence="5">
    <location>
        <begin position="288"/>
        <end position="307"/>
    </location>
</feature>
<accession>A0A061H1C7</accession>
<dbReference type="AlphaFoldDB" id="A0A061H1C7"/>
<evidence type="ECO:0000256" key="5">
    <source>
        <dbReference type="SAM" id="Phobius"/>
    </source>
</evidence>
<dbReference type="EMBL" id="KE361645">
    <property type="protein sequence ID" value="EPQ26392.1"/>
    <property type="molecule type" value="Genomic_DNA"/>
</dbReference>
<keyword evidence="2 5" id="KW-0812">Transmembrane</keyword>
<organism evidence="7 8">
    <name type="scientific">Pseudozyma flocculosa PF-1</name>
    <dbReference type="NCBI Taxonomy" id="1277687"/>
    <lineage>
        <taxon>Eukaryota</taxon>
        <taxon>Fungi</taxon>
        <taxon>Dikarya</taxon>
        <taxon>Basidiomycota</taxon>
        <taxon>Ustilaginomycotina</taxon>
        <taxon>Ustilaginomycetes</taxon>
        <taxon>Ustilaginales</taxon>
        <taxon>Ustilaginaceae</taxon>
        <taxon>Pseudozyma</taxon>
    </lineage>
</organism>
<dbReference type="RefSeq" id="XP_007881769.1">
    <property type="nucleotide sequence ID" value="XM_007883578.1"/>
</dbReference>
<keyword evidence="4 5" id="KW-0472">Membrane</keyword>
<dbReference type="InterPro" id="IPR004841">
    <property type="entry name" value="AA-permease/SLC12A_dom"/>
</dbReference>
<evidence type="ECO:0000256" key="4">
    <source>
        <dbReference type="ARBA" id="ARBA00023136"/>
    </source>
</evidence>
<feature type="domain" description="Amino acid permease/ SLC12A" evidence="6">
    <location>
        <begin position="54"/>
        <end position="516"/>
    </location>
</feature>
<evidence type="ECO:0000256" key="2">
    <source>
        <dbReference type="ARBA" id="ARBA00022692"/>
    </source>
</evidence>
<feature type="transmembrane region" description="Helical" evidence="5">
    <location>
        <begin position="495"/>
        <end position="512"/>
    </location>
</feature>
<dbReference type="eggNOG" id="KOG1286">
    <property type="taxonomic scope" value="Eukaryota"/>
</dbReference>
<feature type="transmembrane region" description="Helical" evidence="5">
    <location>
        <begin position="414"/>
        <end position="437"/>
    </location>
</feature>
<dbReference type="Pfam" id="PF00324">
    <property type="entry name" value="AA_permease"/>
    <property type="match status" value="1"/>
</dbReference>
<feature type="transmembrane region" description="Helical" evidence="5">
    <location>
        <begin position="385"/>
        <end position="402"/>
    </location>
</feature>
<dbReference type="PIRSF" id="PIRSF006060">
    <property type="entry name" value="AA_transporter"/>
    <property type="match status" value="1"/>
</dbReference>
<dbReference type="OrthoDB" id="10062876at2759"/>
<feature type="transmembrane region" description="Helical" evidence="5">
    <location>
        <begin position="247"/>
        <end position="268"/>
    </location>
</feature>
<dbReference type="PANTHER" id="PTHR43341">
    <property type="entry name" value="AMINO ACID PERMEASE"/>
    <property type="match status" value="1"/>
</dbReference>
<dbReference type="GO" id="GO:0016020">
    <property type="term" value="C:membrane"/>
    <property type="evidence" value="ECO:0007669"/>
    <property type="project" value="UniProtKB-SubCell"/>
</dbReference>
<evidence type="ECO:0000256" key="1">
    <source>
        <dbReference type="ARBA" id="ARBA00004141"/>
    </source>
</evidence>
<dbReference type="KEGG" id="pfp:PFL1_06040"/>
<comment type="subcellular location">
    <subcellularLocation>
        <location evidence="1">Membrane</location>
        <topology evidence="1">Multi-pass membrane protein</topology>
    </subcellularLocation>
</comment>
<dbReference type="PANTHER" id="PTHR43341:SF20">
    <property type="entry name" value="AAT FAMILY AMINO ACID TRANSPORTER"/>
    <property type="match status" value="1"/>
</dbReference>
<dbReference type="HOGENOM" id="CLU_007946_12_1_1"/>
<gene>
    <name evidence="7" type="ORF">PFL1_06040</name>
</gene>
<keyword evidence="3 5" id="KW-1133">Transmembrane helix</keyword>
<evidence type="ECO:0000259" key="6">
    <source>
        <dbReference type="Pfam" id="PF00324"/>
    </source>
</evidence>
<feature type="transmembrane region" description="Helical" evidence="5">
    <location>
        <begin position="457"/>
        <end position="475"/>
    </location>
</feature>
<feature type="transmembrane region" description="Helical" evidence="5">
    <location>
        <begin position="166"/>
        <end position="187"/>
    </location>
</feature>
<evidence type="ECO:0000313" key="7">
    <source>
        <dbReference type="EMBL" id="EPQ26392.1"/>
    </source>
</evidence>
<dbReference type="InterPro" id="IPR050524">
    <property type="entry name" value="APC_YAT"/>
</dbReference>
<name>A0A061H1C7_9BASI</name>
<reference evidence="7 8" key="1">
    <citation type="journal article" date="2013" name="Plant Cell">
        <title>The transition from a phytopathogenic smut ancestor to an anamorphic biocontrol agent deciphered by comparative whole-genome analysis.</title>
        <authorList>
            <person name="Lefebvre F."/>
            <person name="Joly D.L."/>
            <person name="Labbe C."/>
            <person name="Teichmann B."/>
            <person name="Linning R."/>
            <person name="Belzile F."/>
            <person name="Bakkeren G."/>
            <person name="Belanger R.R."/>
        </authorList>
    </citation>
    <scope>NUCLEOTIDE SEQUENCE [LARGE SCALE GENOMIC DNA]</scope>
    <source>
        <strain evidence="7 8">PF-1</strain>
    </source>
</reference>
<dbReference type="Proteomes" id="UP000053664">
    <property type="component" value="Unassembled WGS sequence"/>
</dbReference>
<dbReference type="GO" id="GO:0015171">
    <property type="term" value="F:amino acid transmembrane transporter activity"/>
    <property type="evidence" value="ECO:0007669"/>
    <property type="project" value="TreeGrafter"/>
</dbReference>
<evidence type="ECO:0000313" key="8">
    <source>
        <dbReference type="Proteomes" id="UP000053664"/>
    </source>
</evidence>
<dbReference type="Gene3D" id="1.20.1740.10">
    <property type="entry name" value="Amino acid/polyamine transporter I"/>
    <property type="match status" value="1"/>
</dbReference>
<evidence type="ECO:0000256" key="3">
    <source>
        <dbReference type="ARBA" id="ARBA00022989"/>
    </source>
</evidence>
<feature type="transmembrane region" description="Helical" evidence="5">
    <location>
        <begin position="82"/>
        <end position="111"/>
    </location>
</feature>
<feature type="transmembrane region" description="Helical" evidence="5">
    <location>
        <begin position="327"/>
        <end position="352"/>
    </location>
</feature>
<feature type="transmembrane region" description="Helical" evidence="5">
    <location>
        <begin position="132"/>
        <end position="154"/>
    </location>
</feature>
<feature type="transmembrane region" description="Helical" evidence="5">
    <location>
        <begin position="55"/>
        <end position="76"/>
    </location>
</feature>
<dbReference type="GeneID" id="19320120"/>
<proteinExistence type="predicted"/>
<sequence>MDIEKVASPSGKDDGYIQESSVTDHEVAPVVHDMFDFRHDYHGTGLRRELKPRHLIFISIGACIGTGIFLGVGSSLQNGGPLGLFLGFSLIASVVVCVMFMVSELVTFLPVSGGHIRLAGRFVDPALSAAMGWSYLICWTLILAAELSAAAVLISYWLPASQVNQAVWIAVGSLVVLAVNAFGTGIFGEMEFIFASIKVITLTALIIISLVITAGGGPQGESIGFRYWRDPGALVQYKGIPGATGRFLGFFNVLAQASFSMIGAEMLALAAAECRHPRKILPICMRTVWVRIVGFYVVSVFCCGLVVAHNNPLLGSSGTAAASPYVIAIQAAGIKVLPSIVNAAIITSALSAGCSDLYTTSRSLYSLAQKGQAPKIFSRTLKNGIPHYAVAVCWLVGALAYLGSSSTSADVFSFLVNLTALSGILTWFSIAITYIRFRAGMKAQNLPRSMLPWKSRFTLVGAYWTLLIVGIVLVFSGWEVFRPGHWDTASFFSNYLPLAWFPALYFGFKYLWKTRIIPVHEMDFVSGLKEIEADARMWDEEDAAKDKSGVHNKIKRFFVL</sequence>
<dbReference type="FunFam" id="1.20.1740.10:FF:000111">
    <property type="entry name" value="Probable general amino acid permease"/>
    <property type="match status" value="1"/>
</dbReference>
<protein>
    <recommendedName>
        <fullName evidence="6">Amino acid permease/ SLC12A domain-containing protein</fullName>
    </recommendedName>
</protein>